<dbReference type="AlphaFoldDB" id="A0A495Y1W8"/>
<dbReference type="PRINTS" id="PR00502">
    <property type="entry name" value="NUDIXFAMILY"/>
</dbReference>
<evidence type="ECO:0000259" key="5">
    <source>
        <dbReference type="PROSITE" id="PS51462"/>
    </source>
</evidence>
<evidence type="ECO:0000313" key="7">
    <source>
        <dbReference type="Proteomes" id="UP000278440"/>
    </source>
</evidence>
<evidence type="ECO:0000256" key="3">
    <source>
        <dbReference type="RuleBase" id="RU003476"/>
    </source>
</evidence>
<protein>
    <submittedName>
        <fullName evidence="6">NUDIX domain-containing protein</fullName>
    </submittedName>
</protein>
<evidence type="ECO:0000256" key="2">
    <source>
        <dbReference type="ARBA" id="ARBA00022801"/>
    </source>
</evidence>
<sequence>MARRRGHAEVGATHCRGRYGDKVSAQPAPDPAPGRRLPSVEERSAGGIVVDIQGGRALIAVIARRNRAGRVEWCLPKGHVEPGETLVETAAREVAEETGIEGRVLIELGTIDYWFATSTKRVHKFVHHYLLEATGGELSIENDPDHEAIDVAWMALDEVHRRLTFPNERRIAQAAWNRLAGTA</sequence>
<name>A0A495Y1W8_9MICO</name>
<dbReference type="PANTHER" id="PTHR43736">
    <property type="entry name" value="ADP-RIBOSE PYROPHOSPHATASE"/>
    <property type="match status" value="1"/>
</dbReference>
<evidence type="ECO:0000256" key="4">
    <source>
        <dbReference type="SAM" id="MobiDB-lite"/>
    </source>
</evidence>
<proteinExistence type="inferred from homology"/>
<gene>
    <name evidence="6" type="ORF">DFJ68_3123</name>
</gene>
<keyword evidence="7" id="KW-1185">Reference proteome</keyword>
<comment type="similarity">
    <text evidence="1 3">Belongs to the Nudix hydrolase family.</text>
</comment>
<organism evidence="6 7">
    <name type="scientific">Terracoccus luteus</name>
    <dbReference type="NCBI Taxonomy" id="53356"/>
    <lineage>
        <taxon>Bacteria</taxon>
        <taxon>Bacillati</taxon>
        <taxon>Actinomycetota</taxon>
        <taxon>Actinomycetes</taxon>
        <taxon>Micrococcales</taxon>
        <taxon>Intrasporangiaceae</taxon>
        <taxon>Terracoccus</taxon>
    </lineage>
</organism>
<feature type="region of interest" description="Disordered" evidence="4">
    <location>
        <begin position="1"/>
        <end position="40"/>
    </location>
</feature>
<dbReference type="InterPro" id="IPR020476">
    <property type="entry name" value="Nudix_hydrolase"/>
</dbReference>
<dbReference type="PANTHER" id="PTHR43736:SF1">
    <property type="entry name" value="DIHYDRONEOPTERIN TRIPHOSPHATE DIPHOSPHATASE"/>
    <property type="match status" value="1"/>
</dbReference>
<dbReference type="SUPFAM" id="SSF55811">
    <property type="entry name" value="Nudix"/>
    <property type="match status" value="1"/>
</dbReference>
<dbReference type="Proteomes" id="UP000278440">
    <property type="component" value="Unassembled WGS sequence"/>
</dbReference>
<evidence type="ECO:0000313" key="6">
    <source>
        <dbReference type="EMBL" id="RKT79649.1"/>
    </source>
</evidence>
<dbReference type="PROSITE" id="PS51462">
    <property type="entry name" value="NUDIX"/>
    <property type="match status" value="1"/>
</dbReference>
<dbReference type="InterPro" id="IPR015797">
    <property type="entry name" value="NUDIX_hydrolase-like_dom_sf"/>
</dbReference>
<dbReference type="Gene3D" id="3.90.79.10">
    <property type="entry name" value="Nucleoside Triphosphate Pyrophosphohydrolase"/>
    <property type="match status" value="1"/>
</dbReference>
<accession>A0A495Y1W8</accession>
<dbReference type="InterPro" id="IPR020084">
    <property type="entry name" value="NUDIX_hydrolase_CS"/>
</dbReference>
<dbReference type="InterPro" id="IPR000086">
    <property type="entry name" value="NUDIX_hydrolase_dom"/>
</dbReference>
<comment type="caution">
    <text evidence="6">The sequence shown here is derived from an EMBL/GenBank/DDBJ whole genome shotgun (WGS) entry which is preliminary data.</text>
</comment>
<dbReference type="PROSITE" id="PS00893">
    <property type="entry name" value="NUDIX_BOX"/>
    <property type="match status" value="1"/>
</dbReference>
<dbReference type="GO" id="GO:0016787">
    <property type="term" value="F:hydrolase activity"/>
    <property type="evidence" value="ECO:0007669"/>
    <property type="project" value="UniProtKB-KW"/>
</dbReference>
<keyword evidence="2 3" id="KW-0378">Hydrolase</keyword>
<dbReference type="Pfam" id="PF00293">
    <property type="entry name" value="NUDIX"/>
    <property type="match status" value="1"/>
</dbReference>
<feature type="domain" description="Nudix hydrolase" evidence="5">
    <location>
        <begin position="41"/>
        <end position="179"/>
    </location>
</feature>
<evidence type="ECO:0000256" key="1">
    <source>
        <dbReference type="ARBA" id="ARBA00005582"/>
    </source>
</evidence>
<dbReference type="CDD" id="cd03673">
    <property type="entry name" value="NUDIX_Ap6A_hydrolase"/>
    <property type="match status" value="1"/>
</dbReference>
<dbReference type="EMBL" id="RBXT01000001">
    <property type="protein sequence ID" value="RKT79649.1"/>
    <property type="molecule type" value="Genomic_DNA"/>
</dbReference>
<reference evidence="6 7" key="1">
    <citation type="submission" date="2018-10" db="EMBL/GenBank/DDBJ databases">
        <title>Sequencing the genomes of 1000 actinobacteria strains.</title>
        <authorList>
            <person name="Klenk H.-P."/>
        </authorList>
    </citation>
    <scope>NUCLEOTIDE SEQUENCE [LARGE SCALE GENOMIC DNA]</scope>
    <source>
        <strain evidence="6 7">DSM 44267</strain>
    </source>
</reference>